<dbReference type="EMBL" id="OX459118">
    <property type="protein sequence ID" value="CAI9087152.1"/>
    <property type="molecule type" value="Genomic_DNA"/>
</dbReference>
<dbReference type="AlphaFoldDB" id="A0AAV1BYN7"/>
<evidence type="ECO:0000259" key="9">
    <source>
        <dbReference type="Pfam" id="PF04535"/>
    </source>
</evidence>
<evidence type="ECO:0000256" key="3">
    <source>
        <dbReference type="ARBA" id="ARBA00011489"/>
    </source>
</evidence>
<evidence type="ECO:0000256" key="2">
    <source>
        <dbReference type="ARBA" id="ARBA00007651"/>
    </source>
</evidence>
<gene>
    <name evidence="10" type="ORF">OLC1_LOCUS53</name>
</gene>
<dbReference type="GO" id="GO:0005886">
    <property type="term" value="C:plasma membrane"/>
    <property type="evidence" value="ECO:0007669"/>
    <property type="project" value="UniProtKB-SubCell"/>
</dbReference>
<reference evidence="10" key="1">
    <citation type="submission" date="2023-03" db="EMBL/GenBank/DDBJ databases">
        <authorList>
            <person name="Julca I."/>
        </authorList>
    </citation>
    <scope>NUCLEOTIDE SEQUENCE</scope>
</reference>
<keyword evidence="5 8" id="KW-0812">Transmembrane</keyword>
<dbReference type="PANTHER" id="PTHR33573">
    <property type="entry name" value="CASP-LIKE PROTEIN 4A4"/>
    <property type="match status" value="1"/>
</dbReference>
<dbReference type="PANTHER" id="PTHR33573:SF64">
    <property type="entry name" value="CASP-LIKE PROTEIN 2B1"/>
    <property type="match status" value="1"/>
</dbReference>
<keyword evidence="11" id="KW-1185">Reference proteome</keyword>
<keyword evidence="7 8" id="KW-0472">Membrane</keyword>
<feature type="transmembrane region" description="Helical" evidence="8">
    <location>
        <begin position="73"/>
        <end position="100"/>
    </location>
</feature>
<feature type="transmembrane region" description="Helical" evidence="8">
    <location>
        <begin position="120"/>
        <end position="141"/>
    </location>
</feature>
<comment type="subcellular location">
    <subcellularLocation>
        <location evidence="1 8">Cell membrane</location>
        <topology evidence="1 8">Multi-pass membrane protein</topology>
    </subcellularLocation>
</comment>
<dbReference type="InterPro" id="IPR006702">
    <property type="entry name" value="CASP_dom"/>
</dbReference>
<evidence type="ECO:0000256" key="5">
    <source>
        <dbReference type="ARBA" id="ARBA00022692"/>
    </source>
</evidence>
<name>A0AAV1BYN7_OLDCO</name>
<dbReference type="InterPro" id="IPR006459">
    <property type="entry name" value="CASP/CASPL"/>
</dbReference>
<dbReference type="Pfam" id="PF04535">
    <property type="entry name" value="CASP_dom"/>
    <property type="match status" value="1"/>
</dbReference>
<comment type="subunit">
    <text evidence="3 8">Homodimer and heterodimers.</text>
</comment>
<feature type="domain" description="Casparian strip membrane protein" evidence="9">
    <location>
        <begin position="26"/>
        <end position="173"/>
    </location>
</feature>
<proteinExistence type="inferred from homology"/>
<evidence type="ECO:0000256" key="7">
    <source>
        <dbReference type="ARBA" id="ARBA00023136"/>
    </source>
</evidence>
<evidence type="ECO:0000256" key="8">
    <source>
        <dbReference type="RuleBase" id="RU361233"/>
    </source>
</evidence>
<evidence type="ECO:0000313" key="10">
    <source>
        <dbReference type="EMBL" id="CAI9087152.1"/>
    </source>
</evidence>
<feature type="transmembrane region" description="Helical" evidence="8">
    <location>
        <begin position="162"/>
        <end position="188"/>
    </location>
</feature>
<keyword evidence="6 8" id="KW-1133">Transmembrane helix</keyword>
<comment type="similarity">
    <text evidence="2 8">Belongs to the Casparian strip membrane proteins (CASP) family.</text>
</comment>
<keyword evidence="4 8" id="KW-1003">Cell membrane</keyword>
<accession>A0AAV1BYN7</accession>
<evidence type="ECO:0000313" key="11">
    <source>
        <dbReference type="Proteomes" id="UP001161247"/>
    </source>
</evidence>
<sequence>MSYLGVGVSPGNVPVYHGSYLKVVDRRVRIAELVLRCVIVGLAVLAAVLIGTDTQVKEIFTIKKEAKFTEMKALLFLVVANGITAAYSLAQVLRCIASMIRGSILFNKSLAWAIFSGDQLMAYLSMGAVAAAAQSAVFAKFGQTEMQWMKICTMYGKFCNQVGEGIASALIVSLSLCVLSGISAFSLFRLYNGNNHNKAKANPPRW</sequence>
<dbReference type="NCBIfam" id="TIGR01569">
    <property type="entry name" value="A_tha_TIGR01569"/>
    <property type="match status" value="1"/>
</dbReference>
<protein>
    <recommendedName>
        <fullName evidence="8">CASP-like protein</fullName>
    </recommendedName>
</protein>
<dbReference type="Proteomes" id="UP001161247">
    <property type="component" value="Chromosome 1"/>
</dbReference>
<evidence type="ECO:0000256" key="1">
    <source>
        <dbReference type="ARBA" id="ARBA00004651"/>
    </source>
</evidence>
<feature type="transmembrane region" description="Helical" evidence="8">
    <location>
        <begin position="33"/>
        <end position="52"/>
    </location>
</feature>
<evidence type="ECO:0000256" key="6">
    <source>
        <dbReference type="ARBA" id="ARBA00022989"/>
    </source>
</evidence>
<organism evidence="10 11">
    <name type="scientific">Oldenlandia corymbosa var. corymbosa</name>
    <dbReference type="NCBI Taxonomy" id="529605"/>
    <lineage>
        <taxon>Eukaryota</taxon>
        <taxon>Viridiplantae</taxon>
        <taxon>Streptophyta</taxon>
        <taxon>Embryophyta</taxon>
        <taxon>Tracheophyta</taxon>
        <taxon>Spermatophyta</taxon>
        <taxon>Magnoliopsida</taxon>
        <taxon>eudicotyledons</taxon>
        <taxon>Gunneridae</taxon>
        <taxon>Pentapetalae</taxon>
        <taxon>asterids</taxon>
        <taxon>lamiids</taxon>
        <taxon>Gentianales</taxon>
        <taxon>Rubiaceae</taxon>
        <taxon>Rubioideae</taxon>
        <taxon>Spermacoceae</taxon>
        <taxon>Hedyotis-Oldenlandia complex</taxon>
        <taxon>Oldenlandia</taxon>
    </lineage>
</organism>
<evidence type="ECO:0000256" key="4">
    <source>
        <dbReference type="ARBA" id="ARBA00022475"/>
    </source>
</evidence>